<name>A0ABQ1PIJ3_9ENTE</name>
<protein>
    <recommendedName>
        <fullName evidence="3">DUF4825 domain-containing protein</fullName>
    </recommendedName>
</protein>
<reference evidence="2" key="1">
    <citation type="journal article" date="2019" name="Int. J. Syst. Evol. Microbiol.">
        <title>The Global Catalogue of Microorganisms (GCM) 10K type strain sequencing project: providing services to taxonomists for standard genome sequencing and annotation.</title>
        <authorList>
            <consortium name="The Broad Institute Genomics Platform"/>
            <consortium name="The Broad Institute Genome Sequencing Center for Infectious Disease"/>
            <person name="Wu L."/>
            <person name="Ma J."/>
        </authorList>
    </citation>
    <scope>NUCLEOTIDE SEQUENCE [LARGE SCALE GENOMIC DNA]</scope>
    <source>
        <strain evidence="2">CGMCC 1.15942</strain>
    </source>
</reference>
<comment type="caution">
    <text evidence="1">The sequence shown here is derived from an EMBL/GenBank/DDBJ whole genome shotgun (WGS) entry which is preliminary data.</text>
</comment>
<evidence type="ECO:0000313" key="2">
    <source>
        <dbReference type="Proteomes" id="UP000630615"/>
    </source>
</evidence>
<organism evidence="1 2">
    <name type="scientific">Enterococcus wangshanyuanii</name>
    <dbReference type="NCBI Taxonomy" id="2005703"/>
    <lineage>
        <taxon>Bacteria</taxon>
        <taxon>Bacillati</taxon>
        <taxon>Bacillota</taxon>
        <taxon>Bacilli</taxon>
        <taxon>Lactobacillales</taxon>
        <taxon>Enterococcaceae</taxon>
        <taxon>Enterococcus</taxon>
    </lineage>
</organism>
<accession>A0ABQ1PIJ3</accession>
<evidence type="ECO:0008006" key="3">
    <source>
        <dbReference type="Google" id="ProtNLM"/>
    </source>
</evidence>
<evidence type="ECO:0000313" key="1">
    <source>
        <dbReference type="EMBL" id="GGC97805.1"/>
    </source>
</evidence>
<proteinExistence type="predicted"/>
<dbReference type="RefSeq" id="WP_088270691.1">
    <property type="nucleotide sequence ID" value="NZ_BMKI01000007.1"/>
</dbReference>
<dbReference type="EMBL" id="BMKI01000007">
    <property type="protein sequence ID" value="GGC97805.1"/>
    <property type="molecule type" value="Genomic_DNA"/>
</dbReference>
<keyword evidence="2" id="KW-1185">Reference proteome</keyword>
<dbReference type="Proteomes" id="UP000630615">
    <property type="component" value="Unassembled WGS sequence"/>
</dbReference>
<sequence length="153" mass="17781">MIKILIICVIGIIAITINNVKKKKLTDSGEIKQRSNHFMRQEHVFNTNIKSFKELYDALDLTPIHSRNIQMAHLENDNGIQFYCKKMKTEFTAYLIYADNGEVTFFINETRNEINPLDPNVILTAIEKAVFELDENATIKRELIDYDHKTGLF</sequence>
<gene>
    <name evidence="1" type="ORF">GCM10011573_29160</name>
</gene>